<dbReference type="RefSeq" id="WP_188421642.1">
    <property type="nucleotide sequence ID" value="NZ_BMCK01000003.1"/>
</dbReference>
<organism evidence="2 3">
    <name type="scientific">Nocardioides daphniae</name>
    <dbReference type="NCBI Taxonomy" id="402297"/>
    <lineage>
        <taxon>Bacteria</taxon>
        <taxon>Bacillati</taxon>
        <taxon>Actinomycetota</taxon>
        <taxon>Actinomycetes</taxon>
        <taxon>Propionibacteriales</taxon>
        <taxon>Nocardioidaceae</taxon>
        <taxon>Nocardioides</taxon>
    </lineage>
</organism>
<feature type="compositionally biased region" description="Basic residues" evidence="1">
    <location>
        <begin position="1"/>
        <end position="11"/>
    </location>
</feature>
<gene>
    <name evidence="2" type="ORF">GCM10007231_19520</name>
</gene>
<dbReference type="EMBL" id="BMCK01000003">
    <property type="protein sequence ID" value="GGD20475.1"/>
    <property type="molecule type" value="Genomic_DNA"/>
</dbReference>
<dbReference type="Pfam" id="PF20102">
    <property type="entry name" value="DUF6492"/>
    <property type="match status" value="1"/>
</dbReference>
<keyword evidence="3" id="KW-1185">Reference proteome</keyword>
<reference evidence="3" key="1">
    <citation type="journal article" date="2019" name="Int. J. Syst. Evol. Microbiol.">
        <title>The Global Catalogue of Microorganisms (GCM) 10K type strain sequencing project: providing services to taxonomists for standard genome sequencing and annotation.</title>
        <authorList>
            <consortium name="The Broad Institute Genomics Platform"/>
            <consortium name="The Broad Institute Genome Sequencing Center for Infectious Disease"/>
            <person name="Wu L."/>
            <person name="Ma J."/>
        </authorList>
    </citation>
    <scope>NUCLEOTIDE SEQUENCE [LARGE SCALE GENOMIC DNA]</scope>
    <source>
        <strain evidence="3">CCM 7403</strain>
    </source>
</reference>
<accession>A0ABQ1QBS8</accession>
<dbReference type="Proteomes" id="UP000630594">
    <property type="component" value="Unassembled WGS sequence"/>
</dbReference>
<sequence length="330" mass="38375">MFERVRRRLRRPDRQARPAPPNPTPAPSATQRRAPDQIEVLSIAFELDVRLCQLQLTSFDRFFDLDSLARFTVLVNGGEPVLEELRRHAETLRPQLRDKLVLMEPHELRGGDFNSWRGQQILKLIFSRRVETSHYLVLDAKNHLIKPATAGDWFDEQGRARTTIIPTSNLMRPLLIASYEVFGLDADPMAPVMPTITPYLMHTRLTRAMMREVGQRAGVPFVRAFKRNYPQVGEFFLYYAYLLFRFGTVDDHYYDDLPYCVTLFTTYPQDPDVIQMELDRLDDPEIQFFGLHRNRLPQLDDPQKKRITQVWEDAGLLTAHPAGYYLTPLG</sequence>
<comment type="caution">
    <text evidence="2">The sequence shown here is derived from an EMBL/GenBank/DDBJ whole genome shotgun (WGS) entry which is preliminary data.</text>
</comment>
<dbReference type="InterPro" id="IPR045499">
    <property type="entry name" value="DUF6492"/>
</dbReference>
<evidence type="ECO:0000313" key="2">
    <source>
        <dbReference type="EMBL" id="GGD20475.1"/>
    </source>
</evidence>
<protein>
    <submittedName>
        <fullName evidence="2">Uncharacterized protein</fullName>
    </submittedName>
</protein>
<evidence type="ECO:0000313" key="3">
    <source>
        <dbReference type="Proteomes" id="UP000630594"/>
    </source>
</evidence>
<feature type="region of interest" description="Disordered" evidence="1">
    <location>
        <begin position="1"/>
        <end position="33"/>
    </location>
</feature>
<name>A0ABQ1QBS8_9ACTN</name>
<evidence type="ECO:0000256" key="1">
    <source>
        <dbReference type="SAM" id="MobiDB-lite"/>
    </source>
</evidence>
<proteinExistence type="predicted"/>